<evidence type="ECO:0000313" key="3">
    <source>
        <dbReference type="Proteomes" id="UP001470230"/>
    </source>
</evidence>
<evidence type="ECO:0000256" key="1">
    <source>
        <dbReference type="SAM" id="Coils"/>
    </source>
</evidence>
<accession>A0ABR2KKC1</accession>
<name>A0ABR2KKC1_9EUKA</name>
<evidence type="ECO:0000313" key="2">
    <source>
        <dbReference type="EMBL" id="KAK8890435.1"/>
    </source>
</evidence>
<comment type="caution">
    <text evidence="2">The sequence shown here is derived from an EMBL/GenBank/DDBJ whole genome shotgun (WGS) entry which is preliminary data.</text>
</comment>
<organism evidence="2 3">
    <name type="scientific">Tritrichomonas musculus</name>
    <dbReference type="NCBI Taxonomy" id="1915356"/>
    <lineage>
        <taxon>Eukaryota</taxon>
        <taxon>Metamonada</taxon>
        <taxon>Parabasalia</taxon>
        <taxon>Tritrichomonadida</taxon>
        <taxon>Tritrichomonadidae</taxon>
        <taxon>Tritrichomonas</taxon>
    </lineage>
</organism>
<protein>
    <submittedName>
        <fullName evidence="2">Uncharacterized protein</fullName>
    </submittedName>
</protein>
<keyword evidence="1" id="KW-0175">Coiled coil</keyword>
<keyword evidence="3" id="KW-1185">Reference proteome</keyword>
<dbReference type="EMBL" id="JAPFFF010000005">
    <property type="protein sequence ID" value="KAK8890435.1"/>
    <property type="molecule type" value="Genomic_DNA"/>
</dbReference>
<sequence length="133" mass="15571">MSFEEELAVQKKELEKINDSYDKWEENLNEAELLLFKYQDIIESYNKDDLNVDQLIQDLESNYATLSNEISTLEEKYNLQDESQEKASIVEAEEVLKLLRKLNSDIDMLNESPYMKSINSKIAQLRLISDVLT</sequence>
<dbReference type="Proteomes" id="UP001470230">
    <property type="component" value="Unassembled WGS sequence"/>
</dbReference>
<proteinExistence type="predicted"/>
<feature type="coiled-coil region" evidence="1">
    <location>
        <begin position="7"/>
        <end position="112"/>
    </location>
</feature>
<gene>
    <name evidence="2" type="ORF">M9Y10_035211</name>
</gene>
<reference evidence="2 3" key="1">
    <citation type="submission" date="2024-04" db="EMBL/GenBank/DDBJ databases">
        <title>Tritrichomonas musculus Genome.</title>
        <authorList>
            <person name="Alves-Ferreira E."/>
            <person name="Grigg M."/>
            <person name="Lorenzi H."/>
            <person name="Galac M."/>
        </authorList>
    </citation>
    <scope>NUCLEOTIDE SEQUENCE [LARGE SCALE GENOMIC DNA]</scope>
    <source>
        <strain evidence="2 3">EAF2021</strain>
    </source>
</reference>